<reference evidence="2 3" key="1">
    <citation type="submission" date="2022-10" db="EMBL/GenBank/DDBJ databases">
        <title>Comparative genomics and taxonomic characterization of three novel marine species of genus Reichenbachiella exhibiting antioxidant and polysaccharide degradation activities.</title>
        <authorList>
            <person name="Muhammad N."/>
            <person name="Lee Y.-J."/>
            <person name="Ko J."/>
            <person name="Kim S.-G."/>
        </authorList>
    </citation>
    <scope>NUCLEOTIDE SEQUENCE [LARGE SCALE GENOMIC DNA]</scope>
    <source>
        <strain evidence="2 3">ABR2-5</strain>
    </source>
</reference>
<dbReference type="RefSeq" id="WP_264139695.1">
    <property type="nucleotide sequence ID" value="NZ_JAOYOD010000001.1"/>
</dbReference>
<proteinExistence type="predicted"/>
<feature type="domain" description="Glycosyltransferase 2-like" evidence="1">
    <location>
        <begin position="6"/>
        <end position="162"/>
    </location>
</feature>
<dbReference type="CDD" id="cd00761">
    <property type="entry name" value="Glyco_tranf_GTA_type"/>
    <property type="match status" value="1"/>
</dbReference>
<name>A0ABT3CYM5_9BACT</name>
<evidence type="ECO:0000313" key="3">
    <source>
        <dbReference type="Proteomes" id="UP001300692"/>
    </source>
</evidence>
<dbReference type="InterPro" id="IPR029044">
    <property type="entry name" value="Nucleotide-diphossugar_trans"/>
</dbReference>
<dbReference type="Proteomes" id="UP001300692">
    <property type="component" value="Unassembled WGS sequence"/>
</dbReference>
<keyword evidence="3" id="KW-1185">Reference proteome</keyword>
<organism evidence="2 3">
    <name type="scientific">Reichenbachiella ulvae</name>
    <dbReference type="NCBI Taxonomy" id="2980104"/>
    <lineage>
        <taxon>Bacteria</taxon>
        <taxon>Pseudomonadati</taxon>
        <taxon>Bacteroidota</taxon>
        <taxon>Cytophagia</taxon>
        <taxon>Cytophagales</taxon>
        <taxon>Reichenbachiellaceae</taxon>
        <taxon>Reichenbachiella</taxon>
    </lineage>
</organism>
<dbReference type="SUPFAM" id="SSF53448">
    <property type="entry name" value="Nucleotide-diphospho-sugar transferases"/>
    <property type="match status" value="1"/>
</dbReference>
<evidence type="ECO:0000259" key="1">
    <source>
        <dbReference type="Pfam" id="PF00535"/>
    </source>
</evidence>
<sequence length="267" mass="30505">MSDLVSIIMPVYNGEQYIAEAIDSVLAQDHENWELLIINDGSQDKSAEIIHTYLDPRIHYFEQENAGVSAARNLGLTAMKGDYFCFLDGDDRFTPHSLSSRLAVFEDQTDVDFVDGQVEKWNQDFSKHLSTWNPKFRGQPLSDLVKMTGHSFFGPSWLIKRKEGKTYQMMEGLSHAEDLHFYIKLAADGGNYSFSNETCLLYRVHNQSAMSNLKGLGAGYLTLDINLDQLDLPPSLRRAYTRKRKSIMFKSFLRAGKVWSAFRYLFG</sequence>
<dbReference type="Gene3D" id="3.90.550.10">
    <property type="entry name" value="Spore Coat Polysaccharide Biosynthesis Protein SpsA, Chain A"/>
    <property type="match status" value="1"/>
</dbReference>
<dbReference type="PANTHER" id="PTHR22916">
    <property type="entry name" value="GLYCOSYLTRANSFERASE"/>
    <property type="match status" value="1"/>
</dbReference>
<dbReference type="EMBL" id="JAOYOD010000001">
    <property type="protein sequence ID" value="MCV9388803.1"/>
    <property type="molecule type" value="Genomic_DNA"/>
</dbReference>
<dbReference type="Pfam" id="PF00535">
    <property type="entry name" value="Glycos_transf_2"/>
    <property type="match status" value="1"/>
</dbReference>
<dbReference type="InterPro" id="IPR001173">
    <property type="entry name" value="Glyco_trans_2-like"/>
</dbReference>
<accession>A0ABT3CYM5</accession>
<dbReference type="PANTHER" id="PTHR22916:SF3">
    <property type="entry name" value="UDP-GLCNAC:BETAGAL BETA-1,3-N-ACETYLGLUCOSAMINYLTRANSFERASE-LIKE PROTEIN 1"/>
    <property type="match status" value="1"/>
</dbReference>
<comment type="caution">
    <text evidence="2">The sequence shown here is derived from an EMBL/GenBank/DDBJ whole genome shotgun (WGS) entry which is preliminary data.</text>
</comment>
<gene>
    <name evidence="2" type="ORF">N7U62_19145</name>
</gene>
<evidence type="ECO:0000313" key="2">
    <source>
        <dbReference type="EMBL" id="MCV9388803.1"/>
    </source>
</evidence>
<protein>
    <submittedName>
        <fullName evidence="2">Glycosyltransferase family 2 protein</fullName>
    </submittedName>
</protein>